<sequence length="85" mass="9703">MKEERDLVFAAKSLEISLNYLKEEIIWTYAFYEGGLAIDVLCKLNNPKKRAVGLKRSDGMVIPTDLVEFKFACQKFKLIGTIRSS</sequence>
<dbReference type="AlphaFoldDB" id="A0A345VM50"/>
<name>A0A345VM50_9STRE</name>
<reference evidence="1 2" key="1">
    <citation type="submission" date="2017-07" db="EMBL/GenBank/DDBJ databases">
        <title>Streptococcus pluranimalium as cause of bovine abortion.</title>
        <authorList>
            <person name="Rodriguez Campos S."/>
            <person name="Gobeli Brawand S."/>
            <person name="Brodard I."/>
            <person name="Rychener L."/>
            <person name="Perreten V."/>
        </authorList>
    </citation>
    <scope>NUCLEOTIDE SEQUENCE [LARGE SCALE GENOMIC DNA]</scope>
    <source>
        <strain evidence="1 2">14A0014</strain>
    </source>
</reference>
<evidence type="ECO:0000313" key="1">
    <source>
        <dbReference type="EMBL" id="AXJ13802.1"/>
    </source>
</evidence>
<protein>
    <submittedName>
        <fullName evidence="1">Uncharacterized protein</fullName>
    </submittedName>
</protein>
<proteinExistence type="predicted"/>
<evidence type="ECO:0000313" key="2">
    <source>
        <dbReference type="Proteomes" id="UP000255411"/>
    </source>
</evidence>
<dbReference type="Proteomes" id="UP000255411">
    <property type="component" value="Chromosome"/>
</dbReference>
<organism evidence="1 2">
    <name type="scientific">Streptococcus pluranimalium</name>
    <dbReference type="NCBI Taxonomy" id="82348"/>
    <lineage>
        <taxon>Bacteria</taxon>
        <taxon>Bacillati</taxon>
        <taxon>Bacillota</taxon>
        <taxon>Bacilli</taxon>
        <taxon>Lactobacillales</taxon>
        <taxon>Streptococcaceae</taxon>
        <taxon>Streptococcus</taxon>
    </lineage>
</organism>
<gene>
    <name evidence="1" type="ORF">Sp14A_19140</name>
</gene>
<accession>A0A345VM50</accession>
<dbReference type="EMBL" id="CP022601">
    <property type="protein sequence ID" value="AXJ13802.1"/>
    <property type="molecule type" value="Genomic_DNA"/>
</dbReference>